<accession>A0ABV4SYP3</accession>
<proteinExistence type="predicted"/>
<name>A0ABV4SYP3_9ACTN</name>
<gene>
    <name evidence="1" type="ORF">ACEG43_41740</name>
</gene>
<sequence length="105" mass="11136">MESRIDLAVVTAAQSSALSLSGGLLDRADTAPESHGQALRQAGFRLRLLVAFQELAPGFTQHSFQFAAHALPAIQVDGPYEGERGCPPVGILPVGRKPVREFVGL</sequence>
<dbReference type="EMBL" id="JBGOSP010000041">
    <property type="protein sequence ID" value="MFA3842618.1"/>
    <property type="molecule type" value="Genomic_DNA"/>
</dbReference>
<dbReference type="Proteomes" id="UP001571476">
    <property type="component" value="Unassembled WGS sequence"/>
</dbReference>
<evidence type="ECO:0000313" key="2">
    <source>
        <dbReference type="Proteomes" id="UP001571476"/>
    </source>
</evidence>
<reference evidence="1 2" key="1">
    <citation type="submission" date="2024-08" db="EMBL/GenBank/DDBJ databases">
        <title>Genome sequence of Streptomyces aureus CACIA-1.46HGO.</title>
        <authorList>
            <person name="Evangelista-Martinez Z."/>
        </authorList>
    </citation>
    <scope>NUCLEOTIDE SEQUENCE [LARGE SCALE GENOMIC DNA]</scope>
    <source>
        <strain evidence="1 2">CACIA-1.46HGO</strain>
    </source>
</reference>
<protein>
    <submittedName>
        <fullName evidence="1">Uncharacterized protein</fullName>
    </submittedName>
</protein>
<comment type="caution">
    <text evidence="1">The sequence shown here is derived from an EMBL/GenBank/DDBJ whole genome shotgun (WGS) entry which is preliminary data.</text>
</comment>
<organism evidence="1 2">
    <name type="scientific">Streptomyces aureus</name>
    <dbReference type="NCBI Taxonomy" id="193461"/>
    <lineage>
        <taxon>Bacteria</taxon>
        <taxon>Bacillati</taxon>
        <taxon>Actinomycetota</taxon>
        <taxon>Actinomycetes</taxon>
        <taxon>Kitasatosporales</taxon>
        <taxon>Streptomycetaceae</taxon>
        <taxon>Streptomyces</taxon>
    </lineage>
</organism>
<evidence type="ECO:0000313" key="1">
    <source>
        <dbReference type="EMBL" id="MFA3842618.1"/>
    </source>
</evidence>
<keyword evidence="2" id="KW-1185">Reference proteome</keyword>